<keyword evidence="9 12" id="KW-0456">Lyase</keyword>
<comment type="catalytic activity">
    <reaction evidence="11 12">
        <text>L-glutamine + H2O = L-glutamate + NH4(+)</text>
        <dbReference type="Rhea" id="RHEA:15889"/>
        <dbReference type="ChEBI" id="CHEBI:15377"/>
        <dbReference type="ChEBI" id="CHEBI:28938"/>
        <dbReference type="ChEBI" id="CHEBI:29985"/>
        <dbReference type="ChEBI" id="CHEBI:58359"/>
        <dbReference type="EC" id="3.5.1.2"/>
    </reaction>
</comment>
<dbReference type="RefSeq" id="WP_069700690.1">
    <property type="nucleotide sequence ID" value="NZ_MJAT01000001.1"/>
</dbReference>
<keyword evidence="6 12" id="KW-0378">Hydrolase</keyword>
<name>A0A1E5L9I5_9FIRM</name>
<evidence type="ECO:0000256" key="2">
    <source>
        <dbReference type="ARBA" id="ARBA00005091"/>
    </source>
</evidence>
<organism evidence="15 16">
    <name type="scientific">Desulfuribacillus stibiiarsenatis</name>
    <dbReference type="NCBI Taxonomy" id="1390249"/>
    <lineage>
        <taxon>Bacteria</taxon>
        <taxon>Bacillati</taxon>
        <taxon>Bacillota</taxon>
        <taxon>Desulfuribacillia</taxon>
        <taxon>Desulfuribacillales</taxon>
        <taxon>Desulfuribacillaceae</taxon>
        <taxon>Desulfuribacillus</taxon>
    </lineage>
</organism>
<evidence type="ECO:0000256" key="12">
    <source>
        <dbReference type="HAMAP-Rule" id="MF_00278"/>
    </source>
</evidence>
<evidence type="ECO:0000256" key="7">
    <source>
        <dbReference type="ARBA" id="ARBA00022962"/>
    </source>
</evidence>
<keyword evidence="4 12" id="KW-0963">Cytoplasm</keyword>
<dbReference type="UniPathway" id="UPA00031">
    <property type="reaction ID" value="UER00010"/>
</dbReference>
<dbReference type="HAMAP" id="MF_00278">
    <property type="entry name" value="HisH"/>
    <property type="match status" value="1"/>
</dbReference>
<feature type="active site" description="Nucleophile" evidence="12 13">
    <location>
        <position position="79"/>
    </location>
</feature>
<comment type="subunit">
    <text evidence="3 12">Heterodimer of HisH and HisF.</text>
</comment>
<dbReference type="Proteomes" id="UP000095255">
    <property type="component" value="Unassembled WGS sequence"/>
</dbReference>
<dbReference type="PROSITE" id="PS51273">
    <property type="entry name" value="GATASE_TYPE_1"/>
    <property type="match status" value="1"/>
</dbReference>
<keyword evidence="5 12" id="KW-0028">Amino-acid biosynthesis</keyword>
<dbReference type="STRING" id="1390249.BHU72_00645"/>
<evidence type="ECO:0000256" key="6">
    <source>
        <dbReference type="ARBA" id="ARBA00022801"/>
    </source>
</evidence>
<sequence length="202" mass="22415">MIAVIDYGMGNLRSVTKALEKLGYATKIVADPQELKGADGVILPGVGAFGDAMENLQEQNFIPAIHEYVQSGKPFLGICLGMQLLFDSSEEMGEHQGLGLIPGKVVRFQGDFKVPQIGWNELKLYHETHYLFEGIPGSRFVYFVHSYHAKVENHDHVLASTDYFGEVTAIVGRDNVVGMQFHPEKSSEVGLKLLENFAKQCR</sequence>
<evidence type="ECO:0000256" key="9">
    <source>
        <dbReference type="ARBA" id="ARBA00023239"/>
    </source>
</evidence>
<dbReference type="InterPro" id="IPR017926">
    <property type="entry name" value="GATASE"/>
</dbReference>
<keyword evidence="8 12" id="KW-0368">Histidine biosynthesis</keyword>
<dbReference type="CDD" id="cd01748">
    <property type="entry name" value="GATase1_IGP_Synthase"/>
    <property type="match status" value="1"/>
</dbReference>
<evidence type="ECO:0000259" key="14">
    <source>
        <dbReference type="Pfam" id="PF00117"/>
    </source>
</evidence>
<dbReference type="GO" id="GO:0000105">
    <property type="term" value="P:L-histidine biosynthetic process"/>
    <property type="evidence" value="ECO:0007669"/>
    <property type="project" value="UniProtKB-UniRule"/>
</dbReference>
<dbReference type="NCBIfam" id="TIGR01855">
    <property type="entry name" value="IMP_synth_hisH"/>
    <property type="match status" value="1"/>
</dbReference>
<dbReference type="InterPro" id="IPR029062">
    <property type="entry name" value="Class_I_gatase-like"/>
</dbReference>
<dbReference type="EMBL" id="MJAT01000001">
    <property type="protein sequence ID" value="OEH86812.1"/>
    <property type="molecule type" value="Genomic_DNA"/>
</dbReference>
<protein>
    <recommendedName>
        <fullName evidence="12">Imidazole glycerol phosphate synthase subunit HisH</fullName>
        <ecNumber evidence="12">4.3.2.10</ecNumber>
    </recommendedName>
    <alternativeName>
        <fullName evidence="12">IGP synthase glutaminase subunit</fullName>
        <ecNumber evidence="12">3.5.1.2</ecNumber>
    </alternativeName>
    <alternativeName>
        <fullName evidence="12">IGP synthase subunit HisH</fullName>
    </alternativeName>
    <alternativeName>
        <fullName evidence="12">ImGP synthase subunit HisH</fullName>
        <shortName evidence="12">IGPS subunit HisH</shortName>
    </alternativeName>
</protein>
<comment type="catalytic activity">
    <reaction evidence="10 12">
        <text>5-[(5-phospho-1-deoxy-D-ribulos-1-ylimino)methylamino]-1-(5-phospho-beta-D-ribosyl)imidazole-4-carboxamide + L-glutamine = D-erythro-1-(imidazol-4-yl)glycerol 3-phosphate + 5-amino-1-(5-phospho-beta-D-ribosyl)imidazole-4-carboxamide + L-glutamate + H(+)</text>
        <dbReference type="Rhea" id="RHEA:24793"/>
        <dbReference type="ChEBI" id="CHEBI:15378"/>
        <dbReference type="ChEBI" id="CHEBI:29985"/>
        <dbReference type="ChEBI" id="CHEBI:58278"/>
        <dbReference type="ChEBI" id="CHEBI:58359"/>
        <dbReference type="ChEBI" id="CHEBI:58475"/>
        <dbReference type="ChEBI" id="CHEBI:58525"/>
        <dbReference type="EC" id="4.3.2.10"/>
    </reaction>
</comment>
<dbReference type="EC" id="4.3.2.10" evidence="12"/>
<keyword evidence="7 12" id="KW-0315">Glutamine amidotransferase</keyword>
<accession>A0A1E5L9I5</accession>
<dbReference type="AlphaFoldDB" id="A0A1E5L9I5"/>
<dbReference type="Pfam" id="PF00117">
    <property type="entry name" value="GATase"/>
    <property type="match status" value="1"/>
</dbReference>
<dbReference type="EC" id="3.5.1.2" evidence="12"/>
<dbReference type="FunFam" id="3.40.50.880:FF:000009">
    <property type="entry name" value="Imidazole glycerol phosphate synthase subunit HisH"/>
    <property type="match status" value="1"/>
</dbReference>
<evidence type="ECO:0000256" key="5">
    <source>
        <dbReference type="ARBA" id="ARBA00022605"/>
    </source>
</evidence>
<feature type="domain" description="Glutamine amidotransferase" evidence="14">
    <location>
        <begin position="4"/>
        <end position="200"/>
    </location>
</feature>
<dbReference type="GO" id="GO:0000107">
    <property type="term" value="F:imidazoleglycerol-phosphate synthase activity"/>
    <property type="evidence" value="ECO:0007669"/>
    <property type="project" value="UniProtKB-UniRule"/>
</dbReference>
<gene>
    <name evidence="12" type="primary">hisH</name>
    <name evidence="15" type="ORF">BHU72_00645</name>
</gene>
<evidence type="ECO:0000256" key="10">
    <source>
        <dbReference type="ARBA" id="ARBA00047838"/>
    </source>
</evidence>
<comment type="subcellular location">
    <subcellularLocation>
        <location evidence="1 12">Cytoplasm</location>
    </subcellularLocation>
</comment>
<dbReference type="PANTHER" id="PTHR42701">
    <property type="entry name" value="IMIDAZOLE GLYCEROL PHOSPHATE SYNTHASE SUBUNIT HISH"/>
    <property type="match status" value="1"/>
</dbReference>
<proteinExistence type="inferred from homology"/>
<reference evidence="15 16" key="1">
    <citation type="submission" date="2016-09" db="EMBL/GenBank/DDBJ databases">
        <title>Desulfuribacillus arsenicus sp. nov., an obligately anaerobic, dissimilatory arsenic- and antimonate-reducing bacterium isolated from anoxic sediments.</title>
        <authorList>
            <person name="Abin C.A."/>
            <person name="Hollibaugh J.T."/>
        </authorList>
    </citation>
    <scope>NUCLEOTIDE SEQUENCE [LARGE SCALE GENOMIC DNA]</scope>
    <source>
        <strain evidence="15 16">MLFW-2</strain>
    </source>
</reference>
<comment type="pathway">
    <text evidence="2 12">Amino-acid biosynthesis; L-histidine biosynthesis; L-histidine from 5-phospho-alpha-D-ribose 1-diphosphate: step 5/9.</text>
</comment>
<keyword evidence="16" id="KW-1185">Reference proteome</keyword>
<evidence type="ECO:0000256" key="11">
    <source>
        <dbReference type="ARBA" id="ARBA00049534"/>
    </source>
</evidence>
<dbReference type="PIRSF" id="PIRSF000495">
    <property type="entry name" value="Amidotransf_hisH"/>
    <property type="match status" value="1"/>
</dbReference>
<comment type="caution">
    <text evidence="15">The sequence shown here is derived from an EMBL/GenBank/DDBJ whole genome shotgun (WGS) entry which is preliminary data.</text>
</comment>
<feature type="active site" evidence="12 13">
    <location>
        <position position="182"/>
    </location>
</feature>
<dbReference type="GO" id="GO:0004359">
    <property type="term" value="F:glutaminase activity"/>
    <property type="evidence" value="ECO:0007669"/>
    <property type="project" value="UniProtKB-EC"/>
</dbReference>
<evidence type="ECO:0000313" key="16">
    <source>
        <dbReference type="Proteomes" id="UP000095255"/>
    </source>
</evidence>
<dbReference type="OrthoDB" id="9807137at2"/>
<dbReference type="PROSITE" id="PS51274">
    <property type="entry name" value="GATASE_COBBQ"/>
    <property type="match status" value="1"/>
</dbReference>
<dbReference type="GO" id="GO:0005737">
    <property type="term" value="C:cytoplasm"/>
    <property type="evidence" value="ECO:0007669"/>
    <property type="project" value="UniProtKB-SubCell"/>
</dbReference>
<keyword evidence="15" id="KW-0808">Transferase</keyword>
<evidence type="ECO:0000313" key="15">
    <source>
        <dbReference type="EMBL" id="OEH86812.1"/>
    </source>
</evidence>
<dbReference type="SUPFAM" id="SSF52317">
    <property type="entry name" value="Class I glutamine amidotransferase-like"/>
    <property type="match status" value="1"/>
</dbReference>
<evidence type="ECO:0000256" key="3">
    <source>
        <dbReference type="ARBA" id="ARBA00011152"/>
    </source>
</evidence>
<feature type="active site" evidence="12 13">
    <location>
        <position position="184"/>
    </location>
</feature>
<evidence type="ECO:0000256" key="8">
    <source>
        <dbReference type="ARBA" id="ARBA00023102"/>
    </source>
</evidence>
<comment type="function">
    <text evidence="12">IGPS catalyzes the conversion of PRFAR and glutamine to IGP, AICAR and glutamate. The HisH subunit catalyzes the hydrolysis of glutamine to glutamate and ammonia as part of the synthesis of IGP and AICAR. The resulting ammonia molecule is channeled to the active site of HisF.</text>
</comment>
<dbReference type="Gene3D" id="3.40.50.880">
    <property type="match status" value="1"/>
</dbReference>
<evidence type="ECO:0000256" key="4">
    <source>
        <dbReference type="ARBA" id="ARBA00022490"/>
    </source>
</evidence>
<dbReference type="PANTHER" id="PTHR42701:SF1">
    <property type="entry name" value="IMIDAZOLE GLYCEROL PHOSPHATE SYNTHASE SUBUNIT HISH"/>
    <property type="match status" value="1"/>
</dbReference>
<dbReference type="InterPro" id="IPR010139">
    <property type="entry name" value="Imidazole-glycPsynth_HisH"/>
</dbReference>
<evidence type="ECO:0000256" key="1">
    <source>
        <dbReference type="ARBA" id="ARBA00004496"/>
    </source>
</evidence>
<evidence type="ECO:0000256" key="13">
    <source>
        <dbReference type="PIRSR" id="PIRSR000495-1"/>
    </source>
</evidence>
<dbReference type="GO" id="GO:0016829">
    <property type="term" value="F:lyase activity"/>
    <property type="evidence" value="ECO:0007669"/>
    <property type="project" value="UniProtKB-KW"/>
</dbReference>